<reference evidence="3 4" key="1">
    <citation type="submission" date="2019-02" db="EMBL/GenBank/DDBJ databases">
        <title>Genomic Encyclopedia of Type Strains, Phase IV (KMG-IV): sequencing the most valuable type-strain genomes for metagenomic binning, comparative biology and taxonomic classification.</title>
        <authorList>
            <person name="Goeker M."/>
        </authorList>
    </citation>
    <scope>NUCLEOTIDE SEQUENCE [LARGE SCALE GENOMIC DNA]</scope>
    <source>
        <strain evidence="3 4">DSM 29486</strain>
    </source>
</reference>
<accession>A0A4Q7PJN0</accession>
<feature type="transmembrane region" description="Helical" evidence="2">
    <location>
        <begin position="57"/>
        <end position="77"/>
    </location>
</feature>
<dbReference type="InterPro" id="IPR011042">
    <property type="entry name" value="6-blade_b-propeller_TolB-like"/>
</dbReference>
<gene>
    <name evidence="3" type="ORF">EV209_1990</name>
</gene>
<organism evidence="3 4">
    <name type="scientific">Cuneatibacter caecimuris</name>
    <dbReference type="NCBI Taxonomy" id="1796618"/>
    <lineage>
        <taxon>Bacteria</taxon>
        <taxon>Bacillati</taxon>
        <taxon>Bacillota</taxon>
        <taxon>Clostridia</taxon>
        <taxon>Lachnospirales</taxon>
        <taxon>Lachnospiraceae</taxon>
        <taxon>Cuneatibacter</taxon>
    </lineage>
</organism>
<dbReference type="Proteomes" id="UP000292927">
    <property type="component" value="Unassembled WGS sequence"/>
</dbReference>
<dbReference type="RefSeq" id="WP_130435266.1">
    <property type="nucleotide sequence ID" value="NZ_SGXF01000003.1"/>
</dbReference>
<keyword evidence="4" id="KW-1185">Reference proteome</keyword>
<evidence type="ECO:0000313" key="4">
    <source>
        <dbReference type="Proteomes" id="UP000292927"/>
    </source>
</evidence>
<name>A0A4Q7PJN0_9FIRM</name>
<feature type="compositionally biased region" description="Basic and acidic residues" evidence="1">
    <location>
        <begin position="1"/>
        <end position="13"/>
    </location>
</feature>
<keyword evidence="2" id="KW-1133">Transmembrane helix</keyword>
<keyword evidence="2" id="KW-0812">Transmembrane</keyword>
<protein>
    <submittedName>
        <fullName evidence="3">Uncharacterized protein</fullName>
    </submittedName>
</protein>
<dbReference type="EMBL" id="SGXF01000003">
    <property type="protein sequence ID" value="RZT00666.1"/>
    <property type="molecule type" value="Genomic_DNA"/>
</dbReference>
<proteinExistence type="predicted"/>
<dbReference type="AlphaFoldDB" id="A0A4Q7PJN0"/>
<keyword evidence="2" id="KW-0472">Membrane</keyword>
<evidence type="ECO:0000256" key="2">
    <source>
        <dbReference type="SAM" id="Phobius"/>
    </source>
</evidence>
<evidence type="ECO:0000256" key="1">
    <source>
        <dbReference type="SAM" id="MobiDB-lite"/>
    </source>
</evidence>
<evidence type="ECO:0000313" key="3">
    <source>
        <dbReference type="EMBL" id="RZT00666.1"/>
    </source>
</evidence>
<comment type="caution">
    <text evidence="3">The sequence shown here is derived from an EMBL/GenBank/DDBJ whole genome shotgun (WGS) entry which is preliminary data.</text>
</comment>
<sequence length="537" mass="59603">MGTEEKEGQEAEAIRTGLTTEERRQMYYRQMEQKSRQKSLKKKRRRRKWRRFWQSRLPWILGAVLLLAVLAVLLVLVTRGCGGESEKEVTQICFTGEDGSLYFGSREQTLVDGNHELLFYSPDYSRFLVLKDGALYYVSGGKETLIADKVDGKAVSADRDLKTVAYYQKNDLSYSLFLWNQETGKRQALEEGVEYLNTVRISRDGGQVAYAVQDSEGKNQIRVADVSSLQSEAVVGSEDYLSCYYAEGEELIYYSLADKRLIYRKGGQERTLGSDVQDVLVYPEDKIVVYRDAGENVYAGSYVKDEPISGLGGGIKALYIVGEEDSPMNPSGALEIREAARGEVVYGSAGKLLMKAGNALVEADILTGKVWPMANEAPDRVVYAGSGERVYYQTGTVLKETSRVEAGWTTGRVLTENCTEFAVVGKSFSAVWLEGKDLYTQGSEAKKLISDSVRRLEEGTSGRGMAYLQGTSLYFLEEAGADPVLLTDGADTALAPVTAGGKVFYRKQDKTLHQIDISGKNDKEIAANVTSYYAVWR</sequence>
<dbReference type="SUPFAM" id="SSF69304">
    <property type="entry name" value="Tricorn protease N-terminal domain"/>
    <property type="match status" value="1"/>
</dbReference>
<dbReference type="Gene3D" id="2.120.10.30">
    <property type="entry name" value="TolB, C-terminal domain"/>
    <property type="match status" value="1"/>
</dbReference>
<feature type="region of interest" description="Disordered" evidence="1">
    <location>
        <begin position="1"/>
        <end position="22"/>
    </location>
</feature>